<protein>
    <submittedName>
        <fullName evidence="2">Uncharacterized protein</fullName>
    </submittedName>
</protein>
<dbReference type="Proteomes" id="UP001162131">
    <property type="component" value="Unassembled WGS sequence"/>
</dbReference>
<sequence length="148" mass="17735">MEQPILKQKRSEIIKTRKIKKPKGTKKKDFSNSKYKRAYENYTPWNKLRVNYHNNDWNSSMDWGYRKSQYIRTGGYNAKKTTKLLGEIKEKNKTLEKFYEILDKRHSNITSIVPNKKFDFSKYLKQYLNSSAMKNVNHAIHLCTLTDF</sequence>
<name>A0AAU9ISU3_9CILI</name>
<organism evidence="2 3">
    <name type="scientific">Blepharisma stoltei</name>
    <dbReference type="NCBI Taxonomy" id="1481888"/>
    <lineage>
        <taxon>Eukaryota</taxon>
        <taxon>Sar</taxon>
        <taxon>Alveolata</taxon>
        <taxon>Ciliophora</taxon>
        <taxon>Postciliodesmatophora</taxon>
        <taxon>Heterotrichea</taxon>
        <taxon>Heterotrichida</taxon>
        <taxon>Blepharismidae</taxon>
        <taxon>Blepharisma</taxon>
    </lineage>
</organism>
<comment type="caution">
    <text evidence="2">The sequence shown here is derived from an EMBL/GenBank/DDBJ whole genome shotgun (WGS) entry which is preliminary data.</text>
</comment>
<dbReference type="EMBL" id="CAJZBQ010000019">
    <property type="protein sequence ID" value="CAG9317902.1"/>
    <property type="molecule type" value="Genomic_DNA"/>
</dbReference>
<accession>A0AAU9ISU3</accession>
<evidence type="ECO:0000313" key="2">
    <source>
        <dbReference type="EMBL" id="CAG9317902.1"/>
    </source>
</evidence>
<evidence type="ECO:0000313" key="3">
    <source>
        <dbReference type="Proteomes" id="UP001162131"/>
    </source>
</evidence>
<gene>
    <name evidence="2" type="ORF">BSTOLATCC_MIC20207</name>
</gene>
<evidence type="ECO:0000256" key="1">
    <source>
        <dbReference type="SAM" id="MobiDB-lite"/>
    </source>
</evidence>
<dbReference type="AlphaFoldDB" id="A0AAU9ISU3"/>
<proteinExistence type="predicted"/>
<feature type="region of interest" description="Disordered" evidence="1">
    <location>
        <begin position="1"/>
        <end position="30"/>
    </location>
</feature>
<feature type="compositionally biased region" description="Basic residues" evidence="1">
    <location>
        <begin position="16"/>
        <end position="26"/>
    </location>
</feature>
<reference evidence="2" key="1">
    <citation type="submission" date="2021-09" db="EMBL/GenBank/DDBJ databases">
        <authorList>
            <consortium name="AG Swart"/>
            <person name="Singh M."/>
            <person name="Singh A."/>
            <person name="Seah K."/>
            <person name="Emmerich C."/>
        </authorList>
    </citation>
    <scope>NUCLEOTIDE SEQUENCE</scope>
    <source>
        <strain evidence="2">ATCC30299</strain>
    </source>
</reference>
<keyword evidence="3" id="KW-1185">Reference proteome</keyword>